<evidence type="ECO:0000313" key="1">
    <source>
        <dbReference type="EMBL" id="OJJ47205.1"/>
    </source>
</evidence>
<sequence>MDHITYLYGPGMSFYLDPFSLEPQPPLTSYSLALAALESSNHDLEAKVSKIFSNLQDLQRDLSRVQRHALAFHHELLVTWQADILTRLIEVVYSYLGRKLPFGGGAHQTLPDDEQQAPPPHPPPDRELMTRAYVTAAERIQKHVLRRQLGLSARYHSALRKYSEVAEFRSSDPFHTEQAFAQWLVSIRGKSSGSYGFWAKLFPICYGRGVDESAQQSV</sequence>
<reference evidence="2" key="1">
    <citation type="journal article" date="2017" name="Genome Biol.">
        <title>Comparative genomics reveals high biological diversity and specific adaptations in the industrially and medically important fungal genus Aspergillus.</title>
        <authorList>
            <person name="de Vries R.P."/>
            <person name="Riley R."/>
            <person name="Wiebenga A."/>
            <person name="Aguilar-Osorio G."/>
            <person name="Amillis S."/>
            <person name="Uchima C.A."/>
            <person name="Anderluh G."/>
            <person name="Asadollahi M."/>
            <person name="Askin M."/>
            <person name="Barry K."/>
            <person name="Battaglia E."/>
            <person name="Bayram O."/>
            <person name="Benocci T."/>
            <person name="Braus-Stromeyer S.A."/>
            <person name="Caldana C."/>
            <person name="Canovas D."/>
            <person name="Cerqueira G.C."/>
            <person name="Chen F."/>
            <person name="Chen W."/>
            <person name="Choi C."/>
            <person name="Clum A."/>
            <person name="Dos Santos R.A."/>
            <person name="Damasio A.R."/>
            <person name="Diallinas G."/>
            <person name="Emri T."/>
            <person name="Fekete E."/>
            <person name="Flipphi M."/>
            <person name="Freyberg S."/>
            <person name="Gallo A."/>
            <person name="Gournas C."/>
            <person name="Habgood R."/>
            <person name="Hainaut M."/>
            <person name="Harispe M.L."/>
            <person name="Henrissat B."/>
            <person name="Hilden K.S."/>
            <person name="Hope R."/>
            <person name="Hossain A."/>
            <person name="Karabika E."/>
            <person name="Karaffa L."/>
            <person name="Karanyi Z."/>
            <person name="Krasevec N."/>
            <person name="Kuo A."/>
            <person name="Kusch H."/>
            <person name="LaButti K."/>
            <person name="Lagendijk E.L."/>
            <person name="Lapidus A."/>
            <person name="Levasseur A."/>
            <person name="Lindquist E."/>
            <person name="Lipzen A."/>
            <person name="Logrieco A.F."/>
            <person name="MacCabe A."/>
            <person name="Maekelae M.R."/>
            <person name="Malavazi I."/>
            <person name="Melin P."/>
            <person name="Meyer V."/>
            <person name="Mielnichuk N."/>
            <person name="Miskei M."/>
            <person name="Molnar A.P."/>
            <person name="Mule G."/>
            <person name="Ngan C.Y."/>
            <person name="Orejas M."/>
            <person name="Orosz E."/>
            <person name="Ouedraogo J.P."/>
            <person name="Overkamp K.M."/>
            <person name="Park H.-S."/>
            <person name="Perrone G."/>
            <person name="Piumi F."/>
            <person name="Punt P.J."/>
            <person name="Ram A.F."/>
            <person name="Ramon A."/>
            <person name="Rauscher S."/>
            <person name="Record E."/>
            <person name="Riano-Pachon D.M."/>
            <person name="Robert V."/>
            <person name="Roehrig J."/>
            <person name="Ruller R."/>
            <person name="Salamov A."/>
            <person name="Salih N.S."/>
            <person name="Samson R.A."/>
            <person name="Sandor E."/>
            <person name="Sanguinetti M."/>
            <person name="Schuetze T."/>
            <person name="Sepcic K."/>
            <person name="Shelest E."/>
            <person name="Sherlock G."/>
            <person name="Sophianopoulou V."/>
            <person name="Squina F.M."/>
            <person name="Sun H."/>
            <person name="Susca A."/>
            <person name="Todd R.B."/>
            <person name="Tsang A."/>
            <person name="Unkles S.E."/>
            <person name="van de Wiele N."/>
            <person name="van Rossen-Uffink D."/>
            <person name="Oliveira J.V."/>
            <person name="Vesth T.C."/>
            <person name="Visser J."/>
            <person name="Yu J.-H."/>
            <person name="Zhou M."/>
            <person name="Andersen M.R."/>
            <person name="Archer D.B."/>
            <person name="Baker S.E."/>
            <person name="Benoit I."/>
            <person name="Brakhage A.A."/>
            <person name="Braus G.H."/>
            <person name="Fischer R."/>
            <person name="Frisvad J.C."/>
            <person name="Goldman G.H."/>
            <person name="Houbraken J."/>
            <person name="Oakley B."/>
            <person name="Pocsi I."/>
            <person name="Scazzocchio C."/>
            <person name="Seiboth B."/>
            <person name="vanKuyk P.A."/>
            <person name="Wortman J."/>
            <person name="Dyer P.S."/>
            <person name="Grigoriev I.V."/>
        </authorList>
    </citation>
    <scope>NUCLEOTIDE SEQUENCE [LARGE SCALE GENOMIC DNA]</scope>
    <source>
        <strain evidence="2">CBS 506.65</strain>
    </source>
</reference>
<proteinExistence type="predicted"/>
<accession>A0A1L9SJ61</accession>
<dbReference type="AlphaFoldDB" id="A0A1L9SJ61"/>
<dbReference type="VEuPathDB" id="FungiDB:ASPZODRAFT_1915830"/>
<protein>
    <submittedName>
        <fullName evidence="1">Uncharacterized protein</fullName>
    </submittedName>
</protein>
<dbReference type="Proteomes" id="UP000184188">
    <property type="component" value="Unassembled WGS sequence"/>
</dbReference>
<dbReference type="GeneID" id="34613811"/>
<organism evidence="1 2">
    <name type="scientific">Penicilliopsis zonata CBS 506.65</name>
    <dbReference type="NCBI Taxonomy" id="1073090"/>
    <lineage>
        <taxon>Eukaryota</taxon>
        <taxon>Fungi</taxon>
        <taxon>Dikarya</taxon>
        <taxon>Ascomycota</taxon>
        <taxon>Pezizomycotina</taxon>
        <taxon>Eurotiomycetes</taxon>
        <taxon>Eurotiomycetidae</taxon>
        <taxon>Eurotiales</taxon>
        <taxon>Aspergillaceae</taxon>
        <taxon>Penicilliopsis</taxon>
    </lineage>
</organism>
<keyword evidence="2" id="KW-1185">Reference proteome</keyword>
<gene>
    <name evidence="1" type="ORF">ASPZODRAFT_1915830</name>
</gene>
<dbReference type="EMBL" id="KV878341">
    <property type="protein sequence ID" value="OJJ47205.1"/>
    <property type="molecule type" value="Genomic_DNA"/>
</dbReference>
<evidence type="ECO:0000313" key="2">
    <source>
        <dbReference type="Proteomes" id="UP000184188"/>
    </source>
</evidence>
<dbReference type="OrthoDB" id="4526473at2759"/>
<dbReference type="RefSeq" id="XP_022581715.1">
    <property type="nucleotide sequence ID" value="XM_022727347.1"/>
</dbReference>
<name>A0A1L9SJ61_9EURO</name>